<dbReference type="Pfam" id="PF13500">
    <property type="entry name" value="AAA_26"/>
    <property type="match status" value="1"/>
</dbReference>
<dbReference type="SUPFAM" id="SSF52540">
    <property type="entry name" value="P-loop containing nucleoside triphosphate hydrolases"/>
    <property type="match status" value="1"/>
</dbReference>
<dbReference type="SUPFAM" id="SSF75138">
    <property type="entry name" value="HprK N-terminal domain-like"/>
    <property type="match status" value="1"/>
</dbReference>
<dbReference type="Gene3D" id="3.40.50.300">
    <property type="entry name" value="P-loop containing nucleotide triphosphate hydrolases"/>
    <property type="match status" value="1"/>
</dbReference>
<evidence type="ECO:0000313" key="4">
    <source>
        <dbReference type="EMBL" id="QLH78614.1"/>
    </source>
</evidence>
<evidence type="ECO:0000256" key="2">
    <source>
        <dbReference type="SAM" id="MobiDB-lite"/>
    </source>
</evidence>
<dbReference type="InterPro" id="IPR027417">
    <property type="entry name" value="P-loop_NTPase"/>
</dbReference>
<dbReference type="Pfam" id="PF07085">
    <property type="entry name" value="DRTGG"/>
    <property type="match status" value="1"/>
</dbReference>
<organism evidence="4 5">
    <name type="scientific">Halosimplex rubrum</name>
    <dbReference type="NCBI Taxonomy" id="869889"/>
    <lineage>
        <taxon>Archaea</taxon>
        <taxon>Methanobacteriati</taxon>
        <taxon>Methanobacteriota</taxon>
        <taxon>Stenosarchaea group</taxon>
        <taxon>Halobacteria</taxon>
        <taxon>Halobacteriales</taxon>
        <taxon>Haloarculaceae</taxon>
        <taxon>Halosimplex</taxon>
    </lineage>
</organism>
<dbReference type="OrthoDB" id="50320at2157"/>
<dbReference type="EMBL" id="CP058910">
    <property type="protein sequence ID" value="QLH78614.1"/>
    <property type="molecule type" value="Genomic_DNA"/>
</dbReference>
<dbReference type="Gene3D" id="3.40.1390.20">
    <property type="entry name" value="HprK N-terminal domain-like"/>
    <property type="match status" value="1"/>
</dbReference>
<evidence type="ECO:0000256" key="1">
    <source>
        <dbReference type="ARBA" id="ARBA00022962"/>
    </source>
</evidence>
<proteinExistence type="predicted"/>
<reference evidence="4 5" key="1">
    <citation type="submission" date="2020-07" db="EMBL/GenBank/DDBJ databases">
        <title>Halosimplex pelagicum sp. nov. and Halosimplex rubrum sp. nov., isolated from salted brown alga Laminaria, and emended description of the genus Halosimplex.</title>
        <authorList>
            <person name="Cui H."/>
        </authorList>
    </citation>
    <scope>NUCLEOTIDE SEQUENCE [LARGE SCALE GENOMIC DNA]</scope>
    <source>
        <strain evidence="4 5">R27</strain>
    </source>
</reference>
<dbReference type="GeneID" id="56079305"/>
<feature type="region of interest" description="Disordered" evidence="2">
    <location>
        <begin position="350"/>
        <end position="382"/>
    </location>
</feature>
<dbReference type="Proteomes" id="UP000509667">
    <property type="component" value="Chromosome"/>
</dbReference>
<feature type="domain" description="DRTGG" evidence="3">
    <location>
        <begin position="214"/>
        <end position="320"/>
    </location>
</feature>
<name>A0A7D5TQ53_9EURY</name>
<dbReference type="RefSeq" id="WP_179908493.1">
    <property type="nucleotide sequence ID" value="NZ_CP058910.1"/>
</dbReference>
<dbReference type="KEGG" id="hrr:HZS55_15540"/>
<feature type="compositionally biased region" description="Acidic residues" evidence="2">
    <location>
        <begin position="355"/>
        <end position="382"/>
    </location>
</feature>
<gene>
    <name evidence="4" type="ORF">HZS55_15540</name>
</gene>
<dbReference type="CDD" id="cd03109">
    <property type="entry name" value="DTBS"/>
    <property type="match status" value="1"/>
</dbReference>
<keyword evidence="1" id="KW-0315">Glutamine amidotransferase</keyword>
<sequence length="382" mass="40312">MKPIFVTSTGEGTGKTAIAIAVAKLAQDRGLDVAYFKPKGTRLKSPVGKTRDEDPLLARELLGIDADLSELEPVVYSPAFIEEAIRGNRDGEVRERVREHFDALDDDYDLVVVEGGGRLETGGIVGLTDPDVAELLDARALVVGGYANPADVDGVLAAARQFEGRLAGVLFNAVADANFDSLNTDVVPFLEARDIPVLGIVPRVQELAGITVADLADALDADLLNPEASTDGFVERFAVGAMGSDAALRHFRRMRNAAMVTGGDRSEIQAAALEAPGIECIVLTGGLRPSGAILGKAAEADVPVLLVQSDTRVTIDRVEEVISTGRTRDPETVERMVDLLADHADLAGLLADGESTLDTDPETGSDPDPVTDDDTDTDTDGE</sequence>
<dbReference type="PANTHER" id="PTHR21343">
    <property type="entry name" value="DETHIOBIOTIN SYNTHETASE"/>
    <property type="match status" value="1"/>
</dbReference>
<dbReference type="AlphaFoldDB" id="A0A7D5TQ53"/>
<dbReference type="PANTHER" id="PTHR21343:SF8">
    <property type="entry name" value="DRTGG DOMAIN-CONTAINING PROTEIN"/>
    <property type="match status" value="1"/>
</dbReference>
<evidence type="ECO:0000313" key="5">
    <source>
        <dbReference type="Proteomes" id="UP000509667"/>
    </source>
</evidence>
<accession>A0A7D5TQ53</accession>
<keyword evidence="5" id="KW-1185">Reference proteome</keyword>
<dbReference type="InterPro" id="IPR028979">
    <property type="entry name" value="Ser_kin/Pase_Hpr-like_N_sf"/>
</dbReference>
<protein>
    <submittedName>
        <fullName evidence="4">Phosphotransacetylase family protein</fullName>
    </submittedName>
</protein>
<dbReference type="InterPro" id="IPR010766">
    <property type="entry name" value="DRTGG"/>
</dbReference>
<evidence type="ECO:0000259" key="3">
    <source>
        <dbReference type="Pfam" id="PF07085"/>
    </source>
</evidence>